<dbReference type="PROSITE" id="PS50835">
    <property type="entry name" value="IG_LIKE"/>
    <property type="match status" value="1"/>
</dbReference>
<keyword evidence="2" id="KW-0732">Signal</keyword>
<dbReference type="Pfam" id="PF07679">
    <property type="entry name" value="I-set"/>
    <property type="match status" value="1"/>
</dbReference>
<dbReference type="Proteomes" id="UP001286313">
    <property type="component" value="Unassembled WGS sequence"/>
</dbReference>
<dbReference type="AlphaFoldDB" id="A0AAE1FW03"/>
<feature type="transmembrane region" description="Helical" evidence="6">
    <location>
        <begin position="119"/>
        <end position="144"/>
    </location>
</feature>
<dbReference type="InterPro" id="IPR003591">
    <property type="entry name" value="Leu-rich_rpt_typical-subtyp"/>
</dbReference>
<dbReference type="GO" id="GO:0030154">
    <property type="term" value="P:cell differentiation"/>
    <property type="evidence" value="ECO:0007669"/>
    <property type="project" value="UniProtKB-ARBA"/>
</dbReference>
<reference evidence="9" key="1">
    <citation type="submission" date="2023-10" db="EMBL/GenBank/DDBJ databases">
        <title>Genome assemblies of two species of porcelain crab, Petrolisthes cinctipes and Petrolisthes manimaculis (Anomura: Porcellanidae).</title>
        <authorList>
            <person name="Angst P."/>
        </authorList>
    </citation>
    <scope>NUCLEOTIDE SEQUENCE</scope>
    <source>
        <strain evidence="9">PB745_01</strain>
        <tissue evidence="9">Gill</tissue>
    </source>
</reference>
<dbReference type="Gene3D" id="2.60.40.10">
    <property type="entry name" value="Immunoglobulins"/>
    <property type="match status" value="2"/>
</dbReference>
<dbReference type="InterPro" id="IPR032675">
    <property type="entry name" value="LRR_dom_sf"/>
</dbReference>
<accession>A0AAE1FW03</accession>
<organism evidence="9 10">
    <name type="scientific">Petrolisthes cinctipes</name>
    <name type="common">Flat porcelain crab</name>
    <dbReference type="NCBI Taxonomy" id="88211"/>
    <lineage>
        <taxon>Eukaryota</taxon>
        <taxon>Metazoa</taxon>
        <taxon>Ecdysozoa</taxon>
        <taxon>Arthropoda</taxon>
        <taxon>Crustacea</taxon>
        <taxon>Multicrustacea</taxon>
        <taxon>Malacostraca</taxon>
        <taxon>Eumalacostraca</taxon>
        <taxon>Eucarida</taxon>
        <taxon>Decapoda</taxon>
        <taxon>Pleocyemata</taxon>
        <taxon>Anomura</taxon>
        <taxon>Galatheoidea</taxon>
        <taxon>Porcellanidae</taxon>
        <taxon>Petrolisthes</taxon>
    </lineage>
</organism>
<keyword evidence="1" id="KW-0433">Leucine-rich repeat</keyword>
<dbReference type="InterPro" id="IPR003961">
    <property type="entry name" value="FN3_dom"/>
</dbReference>
<evidence type="ECO:0000313" key="9">
    <source>
        <dbReference type="EMBL" id="KAK3880625.1"/>
    </source>
</evidence>
<evidence type="ECO:0000256" key="4">
    <source>
        <dbReference type="ARBA" id="ARBA00023157"/>
    </source>
</evidence>
<dbReference type="PROSITE" id="PS51450">
    <property type="entry name" value="LRR"/>
    <property type="match status" value="2"/>
</dbReference>
<evidence type="ECO:0000256" key="6">
    <source>
        <dbReference type="SAM" id="Phobius"/>
    </source>
</evidence>
<dbReference type="GO" id="GO:0005615">
    <property type="term" value="C:extracellular space"/>
    <property type="evidence" value="ECO:0007669"/>
    <property type="project" value="TreeGrafter"/>
</dbReference>
<feature type="region of interest" description="Disordered" evidence="5">
    <location>
        <begin position="882"/>
        <end position="943"/>
    </location>
</feature>
<dbReference type="InterPro" id="IPR003598">
    <property type="entry name" value="Ig_sub2"/>
</dbReference>
<keyword evidence="6" id="KW-1133">Transmembrane helix</keyword>
<dbReference type="InterPro" id="IPR007110">
    <property type="entry name" value="Ig-like_dom"/>
</dbReference>
<gene>
    <name evidence="9" type="ORF">Pcinc_014899</name>
</gene>
<feature type="transmembrane region" description="Helical" evidence="6">
    <location>
        <begin position="819"/>
        <end position="841"/>
    </location>
</feature>
<keyword evidence="3" id="KW-0677">Repeat</keyword>
<keyword evidence="4" id="KW-1015">Disulfide bond</keyword>
<dbReference type="SMART" id="SM00369">
    <property type="entry name" value="LRR_TYP"/>
    <property type="match status" value="10"/>
</dbReference>
<evidence type="ECO:0000259" key="7">
    <source>
        <dbReference type="PROSITE" id="PS50835"/>
    </source>
</evidence>
<feature type="compositionally biased region" description="Low complexity" evidence="5">
    <location>
        <begin position="929"/>
        <end position="943"/>
    </location>
</feature>
<dbReference type="GO" id="GO:0009653">
    <property type="term" value="P:anatomical structure morphogenesis"/>
    <property type="evidence" value="ECO:0007669"/>
    <property type="project" value="UniProtKB-ARBA"/>
</dbReference>
<keyword evidence="6" id="KW-0472">Membrane</keyword>
<evidence type="ECO:0000256" key="2">
    <source>
        <dbReference type="ARBA" id="ARBA00022729"/>
    </source>
</evidence>
<evidence type="ECO:0000313" key="10">
    <source>
        <dbReference type="Proteomes" id="UP001286313"/>
    </source>
</evidence>
<keyword evidence="10" id="KW-1185">Reference proteome</keyword>
<dbReference type="CDD" id="cd00063">
    <property type="entry name" value="FN3"/>
    <property type="match status" value="1"/>
</dbReference>
<dbReference type="Gene3D" id="3.80.10.10">
    <property type="entry name" value="Ribonuclease Inhibitor"/>
    <property type="match status" value="2"/>
</dbReference>
<dbReference type="SUPFAM" id="SSF48726">
    <property type="entry name" value="Immunoglobulin"/>
    <property type="match status" value="1"/>
</dbReference>
<proteinExistence type="predicted"/>
<protein>
    <submittedName>
        <fullName evidence="9">Uncharacterized protein</fullName>
    </submittedName>
</protein>
<dbReference type="InterPro" id="IPR036116">
    <property type="entry name" value="FN3_sf"/>
</dbReference>
<dbReference type="EMBL" id="JAWQEG010001308">
    <property type="protein sequence ID" value="KAK3880625.1"/>
    <property type="molecule type" value="Genomic_DNA"/>
</dbReference>
<dbReference type="FunFam" id="3.80.10.10:FF:001164">
    <property type="entry name" value="GH01279p"/>
    <property type="match status" value="1"/>
</dbReference>
<name>A0AAE1FW03_PETCI</name>
<dbReference type="Pfam" id="PF13855">
    <property type="entry name" value="LRR_8"/>
    <property type="match status" value="2"/>
</dbReference>
<evidence type="ECO:0000256" key="3">
    <source>
        <dbReference type="ARBA" id="ARBA00022737"/>
    </source>
</evidence>
<dbReference type="SUPFAM" id="SSF49265">
    <property type="entry name" value="Fibronectin type III"/>
    <property type="match status" value="1"/>
</dbReference>
<evidence type="ECO:0000256" key="5">
    <source>
        <dbReference type="SAM" id="MobiDB-lite"/>
    </source>
</evidence>
<dbReference type="InterPro" id="IPR050333">
    <property type="entry name" value="SLRP"/>
</dbReference>
<feature type="domain" description="Ig-like" evidence="7">
    <location>
        <begin position="615"/>
        <end position="706"/>
    </location>
</feature>
<dbReference type="SUPFAM" id="SSF52058">
    <property type="entry name" value="L domain-like"/>
    <property type="match status" value="1"/>
</dbReference>
<feature type="domain" description="Fibronectin type-III" evidence="8">
    <location>
        <begin position="708"/>
        <end position="805"/>
    </location>
</feature>
<feature type="compositionally biased region" description="Basic and acidic residues" evidence="5">
    <location>
        <begin position="898"/>
        <end position="911"/>
    </location>
</feature>
<dbReference type="InterPro" id="IPR013098">
    <property type="entry name" value="Ig_I-set"/>
</dbReference>
<dbReference type="InterPro" id="IPR001611">
    <property type="entry name" value="Leu-rich_rpt"/>
</dbReference>
<dbReference type="InterPro" id="IPR036179">
    <property type="entry name" value="Ig-like_dom_sf"/>
</dbReference>
<dbReference type="PANTHER" id="PTHR45712">
    <property type="entry name" value="AGAP008170-PA"/>
    <property type="match status" value="1"/>
</dbReference>
<feature type="region of interest" description="Disordered" evidence="5">
    <location>
        <begin position="553"/>
        <end position="576"/>
    </location>
</feature>
<keyword evidence="6" id="KW-0812">Transmembrane</keyword>
<evidence type="ECO:0000256" key="1">
    <source>
        <dbReference type="ARBA" id="ARBA00022614"/>
    </source>
</evidence>
<comment type="caution">
    <text evidence="9">The sequence shown here is derived from an EMBL/GenBank/DDBJ whole genome shotgun (WGS) entry which is preliminary data.</text>
</comment>
<dbReference type="InterPro" id="IPR013783">
    <property type="entry name" value="Ig-like_fold"/>
</dbReference>
<sequence>MGLGKIEEGSGVLTEMKSRSVKGRGGSSLMRRSCIVVTRREQSTVVKKDTSSSVAQTTVLQETLTRSSDVMADSHSTTLQWLSRIKSHEERKLWSSKVRSGVAERTENIKYKQLLGSQWVLLMGVVFQVVVVCLGTSMAAAVAMEVVVDSNTSSSCLPGCSCGVLPTPLLHENLTMLDCSFAGLRSFPEEIPSGVEALSVRGNSISHVLDSVLAQLIFLRELDLSHNRIKFIGRGGVFRNLTRLEVLHLGKNAISTIFRDNLVGPRALHRLVLADNKINYIEDEALVDLVFLEDLDLQQNYLGSLYQEWFTGLNRLTSLNLDHNRIHNVSASVFRPLTALRELHLAGNRISNLDPRAFSRLTQLQILHLEENLLTTVPTPALQSLPSLVTLVMDQNPLAKVKPLDFSHLAVKTISLCYMPELLILDAKAFYNLPNVTSLLLHHNPRLAYVDPLAFMQVDSLKDLQLQNNSLIGLQPEMARYLSPGVTISLQDNPLLCDCNVRWLRQSLKQVAGMNSTQIGEQKADKAVSQVVGQHTRQEGREMVERKARKAVKKVVQQNPGQVTKQMRKDVSKEDDRSRFVVAEPGHLVCAAPPAKAHKLVQDIPLPRLPKICSPTIVNLMEKEVVAGKMAEYKVLDCRALGNPRPRLHWVLPDGTMVNSSLNDVRRNFFPSGTLVYYHLVASDRGHYTCVAENSVGISTSSLFLNVTGIDIQLLPERVSPTTVTLVWRGTERRAFPSYKIIYSEVSENGSLVGEPRATETSSTRRTYSVARLYPHTSYHFCLGHEDSAGYWLEISCCQATTLPSDHLSQGGISSVSSIVAAGAVGMVLVVTMIVCLSSILSRRYRHHLYETPDKGGAGGSTGLVIPLDNLHRDALAQLEAQAGPSHSSQCNRGVHLSTHESQVEGWHEEPTGPLLHGGNRVIKPPTPASSSSPSPSLCHRSS</sequence>
<dbReference type="PANTHER" id="PTHR45712:SF22">
    <property type="entry name" value="INSULIN-LIKE GROWTH FACTOR-BINDING PROTEIN COMPLEX ACID LABILE SUBUNIT"/>
    <property type="match status" value="1"/>
</dbReference>
<dbReference type="PROSITE" id="PS50853">
    <property type="entry name" value="FN3"/>
    <property type="match status" value="1"/>
</dbReference>
<evidence type="ECO:0000259" key="8">
    <source>
        <dbReference type="PROSITE" id="PS50853"/>
    </source>
</evidence>
<feature type="compositionally biased region" description="Basic and acidic residues" evidence="5">
    <location>
        <begin position="567"/>
        <end position="576"/>
    </location>
</feature>
<dbReference type="SMART" id="SM00408">
    <property type="entry name" value="IGc2"/>
    <property type="match status" value="1"/>
</dbReference>